<evidence type="ECO:0000259" key="9">
    <source>
        <dbReference type="Pfam" id="PF05572"/>
    </source>
</evidence>
<keyword evidence="8" id="KW-1015">Disulfide bond</keyword>
<evidence type="ECO:0000256" key="5">
    <source>
        <dbReference type="ARBA" id="ARBA00022801"/>
    </source>
</evidence>
<dbReference type="PANTHER" id="PTHR47466:SF1">
    <property type="entry name" value="METALLOPROTEASE MEP1 (AFU_ORTHOLOGUE AFUA_1G07730)-RELATED"/>
    <property type="match status" value="1"/>
</dbReference>
<dbReference type="SUPFAM" id="SSF55486">
    <property type="entry name" value="Metalloproteases ('zincins'), catalytic domain"/>
    <property type="match status" value="1"/>
</dbReference>
<dbReference type="Proteomes" id="UP001497416">
    <property type="component" value="Unassembled WGS sequence"/>
</dbReference>
<protein>
    <submittedName>
        <fullName evidence="10">Peptidase_M43 domain-containing protein</fullName>
    </submittedName>
</protein>
<accession>A0ABM9P4I8</accession>
<keyword evidence="5" id="KW-0378">Hydrolase</keyword>
<name>A0ABM9P4I8_9FLAO</name>
<keyword evidence="6" id="KW-0862">Zinc</keyword>
<evidence type="ECO:0000256" key="4">
    <source>
        <dbReference type="ARBA" id="ARBA00022729"/>
    </source>
</evidence>
<evidence type="ECO:0000256" key="2">
    <source>
        <dbReference type="ARBA" id="ARBA00022670"/>
    </source>
</evidence>
<dbReference type="EMBL" id="CAXIXY010000006">
    <property type="protein sequence ID" value="CAL2091935.1"/>
    <property type="molecule type" value="Genomic_DNA"/>
</dbReference>
<proteinExistence type="inferred from homology"/>
<organism evidence="10 11">
    <name type="scientific">Tenacibaculum platacis</name>
    <dbReference type="NCBI Taxonomy" id="3137852"/>
    <lineage>
        <taxon>Bacteria</taxon>
        <taxon>Pseudomonadati</taxon>
        <taxon>Bacteroidota</taxon>
        <taxon>Flavobacteriia</taxon>
        <taxon>Flavobacteriales</taxon>
        <taxon>Flavobacteriaceae</taxon>
        <taxon>Tenacibaculum</taxon>
    </lineage>
</organism>
<gene>
    <name evidence="10" type="ORF">T190607A01A_40315</name>
</gene>
<evidence type="ECO:0000256" key="7">
    <source>
        <dbReference type="ARBA" id="ARBA00023049"/>
    </source>
</evidence>
<sequence>MRYFLCLIFCLSLCKINGQVNTGITDDGRIIKIPVVIHLVKKGKKHNVPQIITKEIIEKELKDLNTNFSAQNDMSTLNDYFVSRDLIGKPNFQFYLKEVIKHKRHKRRAKRIKRVDPDKNLNIIVGKYGNASPCTLAEGYEPEFIQIDYTNFGDGSQTVTHEVGHWLGLFHVWGIKGSCKKRRTLQSDYVDDTPLQIGCTDVKRVNECPPIDASSKPNYNNFMDYSSCRCFFTKGQVKTIREKVIKFRNIIFTNSID</sequence>
<evidence type="ECO:0000313" key="11">
    <source>
        <dbReference type="Proteomes" id="UP001497416"/>
    </source>
</evidence>
<evidence type="ECO:0000313" key="10">
    <source>
        <dbReference type="EMBL" id="CAL2091935.1"/>
    </source>
</evidence>
<evidence type="ECO:0000256" key="3">
    <source>
        <dbReference type="ARBA" id="ARBA00022723"/>
    </source>
</evidence>
<keyword evidence="4" id="KW-0732">Signal</keyword>
<evidence type="ECO:0000256" key="1">
    <source>
        <dbReference type="ARBA" id="ARBA00008721"/>
    </source>
</evidence>
<keyword evidence="3" id="KW-0479">Metal-binding</keyword>
<evidence type="ECO:0000256" key="6">
    <source>
        <dbReference type="ARBA" id="ARBA00022833"/>
    </source>
</evidence>
<dbReference type="Gene3D" id="3.40.390.10">
    <property type="entry name" value="Collagenase (Catalytic Domain)"/>
    <property type="match status" value="1"/>
</dbReference>
<dbReference type="InterPro" id="IPR024079">
    <property type="entry name" value="MetalloPept_cat_dom_sf"/>
</dbReference>
<dbReference type="InterPro" id="IPR008754">
    <property type="entry name" value="Peptidase_M43"/>
</dbReference>
<comment type="caution">
    <text evidence="10">The sequence shown here is derived from an EMBL/GenBank/DDBJ whole genome shotgun (WGS) entry which is preliminary data.</text>
</comment>
<keyword evidence="2" id="KW-0645">Protease</keyword>
<keyword evidence="11" id="KW-1185">Reference proteome</keyword>
<dbReference type="PANTHER" id="PTHR47466">
    <property type="match status" value="1"/>
</dbReference>
<keyword evidence="7" id="KW-0482">Metalloprotease</keyword>
<dbReference type="Pfam" id="PF05572">
    <property type="entry name" value="Peptidase_M43"/>
    <property type="match status" value="1"/>
</dbReference>
<feature type="domain" description="Peptidase M43 pregnancy-associated plasma-A" evidence="9">
    <location>
        <begin position="154"/>
        <end position="243"/>
    </location>
</feature>
<evidence type="ECO:0000256" key="8">
    <source>
        <dbReference type="ARBA" id="ARBA00023157"/>
    </source>
</evidence>
<reference evidence="10 11" key="1">
    <citation type="submission" date="2024-05" db="EMBL/GenBank/DDBJ databases">
        <authorList>
            <person name="Duchaud E."/>
        </authorList>
    </citation>
    <scope>NUCLEOTIDE SEQUENCE [LARGE SCALE GENOMIC DNA]</scope>
    <source>
        <strain evidence="10">Ena-SAMPLE-TAB-13-05-2024-13:56:06:370-140302</strain>
    </source>
</reference>
<comment type="similarity">
    <text evidence="1">Belongs to the peptidase M43B family.</text>
</comment>